<gene>
    <name evidence="2" type="ORF">PISMIDRAFT_677313</name>
</gene>
<dbReference type="OrthoDB" id="2620452at2759"/>
<accession>A0A0C9ZH19</accession>
<name>A0A0C9ZH19_9AGAM</name>
<protein>
    <submittedName>
        <fullName evidence="2">Uncharacterized protein</fullName>
    </submittedName>
</protein>
<feature type="compositionally biased region" description="Basic and acidic residues" evidence="1">
    <location>
        <begin position="64"/>
        <end position="73"/>
    </location>
</feature>
<dbReference type="HOGENOM" id="CLU_157400_0_0_1"/>
<dbReference type="AlphaFoldDB" id="A0A0C9ZH19"/>
<evidence type="ECO:0000256" key="1">
    <source>
        <dbReference type="SAM" id="MobiDB-lite"/>
    </source>
</evidence>
<feature type="compositionally biased region" description="Basic and acidic residues" evidence="1">
    <location>
        <begin position="40"/>
        <end position="49"/>
    </location>
</feature>
<dbReference type="EMBL" id="KN833709">
    <property type="protein sequence ID" value="KIK25304.1"/>
    <property type="molecule type" value="Genomic_DNA"/>
</dbReference>
<proteinExistence type="predicted"/>
<reference evidence="3" key="2">
    <citation type="submission" date="2015-01" db="EMBL/GenBank/DDBJ databases">
        <title>Evolutionary Origins and Diversification of the Mycorrhizal Mutualists.</title>
        <authorList>
            <consortium name="DOE Joint Genome Institute"/>
            <consortium name="Mycorrhizal Genomics Consortium"/>
            <person name="Kohler A."/>
            <person name="Kuo A."/>
            <person name="Nagy L.G."/>
            <person name="Floudas D."/>
            <person name="Copeland A."/>
            <person name="Barry K.W."/>
            <person name="Cichocki N."/>
            <person name="Veneault-Fourrey C."/>
            <person name="LaButti K."/>
            <person name="Lindquist E.A."/>
            <person name="Lipzen A."/>
            <person name="Lundell T."/>
            <person name="Morin E."/>
            <person name="Murat C."/>
            <person name="Riley R."/>
            <person name="Ohm R."/>
            <person name="Sun H."/>
            <person name="Tunlid A."/>
            <person name="Henrissat B."/>
            <person name="Grigoriev I.V."/>
            <person name="Hibbett D.S."/>
            <person name="Martin F."/>
        </authorList>
    </citation>
    <scope>NUCLEOTIDE SEQUENCE [LARGE SCALE GENOMIC DNA]</scope>
    <source>
        <strain evidence="3">441</strain>
    </source>
</reference>
<keyword evidence="3" id="KW-1185">Reference proteome</keyword>
<feature type="compositionally biased region" description="Basic residues" evidence="1">
    <location>
        <begin position="81"/>
        <end position="95"/>
    </location>
</feature>
<organism evidence="2 3">
    <name type="scientific">Pisolithus microcarpus 441</name>
    <dbReference type="NCBI Taxonomy" id="765257"/>
    <lineage>
        <taxon>Eukaryota</taxon>
        <taxon>Fungi</taxon>
        <taxon>Dikarya</taxon>
        <taxon>Basidiomycota</taxon>
        <taxon>Agaricomycotina</taxon>
        <taxon>Agaricomycetes</taxon>
        <taxon>Agaricomycetidae</taxon>
        <taxon>Boletales</taxon>
        <taxon>Sclerodermatineae</taxon>
        <taxon>Pisolithaceae</taxon>
        <taxon>Pisolithus</taxon>
    </lineage>
</organism>
<evidence type="ECO:0000313" key="2">
    <source>
        <dbReference type="EMBL" id="KIK25304.1"/>
    </source>
</evidence>
<sequence>MPKSREPLKNEKRARTFYEHGMDGLTLALSIADAEEDKALRKVDKHRQTQEPVSRSGRQHRKSDKTSKLEKAKAMIAQQRARLKKEKAKSRKERSKRGEARASMARVTIPGPSGATPRKKVTFA</sequence>
<evidence type="ECO:0000313" key="3">
    <source>
        <dbReference type="Proteomes" id="UP000054018"/>
    </source>
</evidence>
<reference evidence="2 3" key="1">
    <citation type="submission" date="2014-04" db="EMBL/GenBank/DDBJ databases">
        <authorList>
            <consortium name="DOE Joint Genome Institute"/>
            <person name="Kuo A."/>
            <person name="Kohler A."/>
            <person name="Costa M.D."/>
            <person name="Nagy L.G."/>
            <person name="Floudas D."/>
            <person name="Copeland A."/>
            <person name="Barry K.W."/>
            <person name="Cichocki N."/>
            <person name="Veneault-Fourrey C."/>
            <person name="LaButti K."/>
            <person name="Lindquist E.A."/>
            <person name="Lipzen A."/>
            <person name="Lundell T."/>
            <person name="Morin E."/>
            <person name="Murat C."/>
            <person name="Sun H."/>
            <person name="Tunlid A."/>
            <person name="Henrissat B."/>
            <person name="Grigoriev I.V."/>
            <person name="Hibbett D.S."/>
            <person name="Martin F."/>
            <person name="Nordberg H.P."/>
            <person name="Cantor M.N."/>
            <person name="Hua S.X."/>
        </authorList>
    </citation>
    <scope>NUCLEOTIDE SEQUENCE [LARGE SCALE GENOMIC DNA]</scope>
    <source>
        <strain evidence="2 3">441</strain>
    </source>
</reference>
<dbReference type="Proteomes" id="UP000054018">
    <property type="component" value="Unassembled WGS sequence"/>
</dbReference>
<feature type="region of interest" description="Disordered" evidence="1">
    <location>
        <begin position="40"/>
        <end position="124"/>
    </location>
</feature>